<evidence type="ECO:0000259" key="2">
    <source>
        <dbReference type="PROSITE" id="PS50878"/>
    </source>
</evidence>
<dbReference type="GO" id="GO:0003824">
    <property type="term" value="F:catalytic activity"/>
    <property type="evidence" value="ECO:0007669"/>
    <property type="project" value="InterPro"/>
</dbReference>
<feature type="domain" description="Reverse transcriptase" evidence="2">
    <location>
        <begin position="514"/>
        <end position="777"/>
    </location>
</feature>
<dbReference type="SUPFAM" id="SSF56219">
    <property type="entry name" value="DNase I-like"/>
    <property type="match status" value="1"/>
</dbReference>
<dbReference type="InterPro" id="IPR005135">
    <property type="entry name" value="Endo/exonuclease/phosphatase"/>
</dbReference>
<evidence type="ECO:0000313" key="3">
    <source>
        <dbReference type="EMBL" id="CAI5733570.1"/>
    </source>
</evidence>
<name>A0AAV0UDN9_9STRA</name>
<sequence>MNANGLNHSSLALFQPLLSAFHLVAFQETKFSDYDHVRRANYFAHSVDSKATTFWSHTADSDYTAARGKAGVGIVFSGRCPFHSLSDVTLHYADGALRHHYLVVEAIIDNFRLFIHVVYAPVTVPERKHFLATLPSHFPPDAHHLVLGDFNIPMDPVLDEVTAYPHDLGRAEFRDWLLRLGVLDAWRSSHPTRREFTGPGRHNRIDYCLVSPSLFDNYLRDVRHVTDIRYGHEDHLPVRFLLHSPTQPSQSRLPWKCPRWLLQDPAVQAVLEATLDDLCNRIRLGPGANPGALLDEHKRADAIFLREMFTARRNQDHTRLAELQQHVYATETAHAAAPTVASESLLLNAKSECTAFMELLASKRERAKFDRDISDRETGSKFFLRPPSAESYRVAIPGVVRADGSVTTDPHDMASLHRHYWGGLFQTPSRDLAPEVPCRRYSPGDLEDLLRHTTARVSSEDQRFLDAPMTAHDFYWAITKSPKGKSSGFDGLPAEYYQLFPETWARLYELIYSAQFSRGRMTKFQRRAYISLLYKKGDRYDPKNYRPITLLNHDAKFGPKILAHRTGLILPKLIHVDQTGFVPGRSIRHALLRFQDLQAVCRSTGLPDAGAVLLDFAKAFDSVLWPALDQVLRHYGFGPNFRWSIRTFFHGTLVSVLVNGVKSDYFELGCGVRQGDPLSPALFVLFLEPMLNYLRATTGHLGVPVQDGASPHHLLAFADDCTGFLKDLRSTGQFISAVTRYTTAAGLQLNVDKTVVFPFQALDPSIGGSLRTAGYTVTADDRTTVLLGVSQSPTLPLSHRLDPLLPRLVARCTLWRYRARTLRGRAVILRTIVLPILWYTAAVTPLSARFVLQVQRLIKAFLFQLPLDPSAPSRAPMPSEWITWPTSKGGLGLPSISEFASSLHLCSLRDAIRYASRHMAIPSWFAAAASLLTATLRGNGVTFDILYAKVPSPATPPRPWASLGPFWYRTLQAWQVLRDSPHNTTVSTSSLLEAPLWDNHLFRVGGLQRTLAQSSQLCCLFRDLGYIRLRDFVDRHGALPSVDVCRPLLASVEFSSPRLRSLAVSHFVSTLGSWVNLSAPVALGPSPPTTLTSSLHGWRIRGTMVVAMDNRDFYRALHSPPPIPTMPHTALGMSSEPNWLGLWRRDRSLDLDVLPVLSDLKFRLQHNALKLRSKYQWRPVDVGCVHGCPDVETSRHLFWDCPYAQRLWSLFLPGFRSATERPLAWEAAVYLLDTGLTPESSRTIGQHNFLRVFNVVRCCVFRSLWLHRNERVFQPTTPSSQAWLDAHACCYARLHLRRLTTTSTVDRLCRFSDHVVSLLPPASRGLSPMDPIGAFGHPRSPSLT</sequence>
<dbReference type="InterPro" id="IPR043502">
    <property type="entry name" value="DNA/RNA_pol_sf"/>
</dbReference>
<feature type="signal peptide" evidence="1">
    <location>
        <begin position="1"/>
        <end position="26"/>
    </location>
</feature>
<proteinExistence type="predicted"/>
<dbReference type="Pfam" id="PF03372">
    <property type="entry name" value="Exo_endo_phos"/>
    <property type="match status" value="1"/>
</dbReference>
<reference evidence="3" key="1">
    <citation type="submission" date="2022-12" db="EMBL/GenBank/DDBJ databases">
        <authorList>
            <person name="Webb A."/>
        </authorList>
    </citation>
    <scope>NUCLEOTIDE SEQUENCE</scope>
    <source>
        <strain evidence="3">Pf2</strain>
    </source>
</reference>
<feature type="chain" id="PRO_5043348047" description="Reverse transcriptase domain-containing protein" evidence="1">
    <location>
        <begin position="27"/>
        <end position="1344"/>
    </location>
</feature>
<dbReference type="CDD" id="cd01650">
    <property type="entry name" value="RT_nLTR_like"/>
    <property type="match status" value="1"/>
</dbReference>
<dbReference type="PANTHER" id="PTHR19446">
    <property type="entry name" value="REVERSE TRANSCRIPTASES"/>
    <property type="match status" value="1"/>
</dbReference>
<dbReference type="Proteomes" id="UP001159659">
    <property type="component" value="Unassembled WGS sequence"/>
</dbReference>
<comment type="caution">
    <text evidence="3">The sequence shown here is derived from an EMBL/GenBank/DDBJ whole genome shotgun (WGS) entry which is preliminary data.</text>
</comment>
<dbReference type="Gene3D" id="3.60.10.10">
    <property type="entry name" value="Endonuclease/exonuclease/phosphatase"/>
    <property type="match status" value="1"/>
</dbReference>
<accession>A0AAV0UDN9</accession>
<dbReference type="Pfam" id="PF00078">
    <property type="entry name" value="RVT_1"/>
    <property type="match status" value="1"/>
</dbReference>
<evidence type="ECO:0000256" key="1">
    <source>
        <dbReference type="SAM" id="SignalP"/>
    </source>
</evidence>
<dbReference type="PROSITE" id="PS50878">
    <property type="entry name" value="RT_POL"/>
    <property type="match status" value="1"/>
</dbReference>
<protein>
    <recommendedName>
        <fullName evidence="2">Reverse transcriptase domain-containing protein</fullName>
    </recommendedName>
</protein>
<gene>
    <name evidence="3" type="ORF">PFR002_LOCUS7228</name>
</gene>
<dbReference type="InterPro" id="IPR000477">
    <property type="entry name" value="RT_dom"/>
</dbReference>
<dbReference type="SUPFAM" id="SSF56672">
    <property type="entry name" value="DNA/RNA polymerases"/>
    <property type="match status" value="1"/>
</dbReference>
<dbReference type="EMBL" id="CANTFK010000935">
    <property type="protein sequence ID" value="CAI5733570.1"/>
    <property type="molecule type" value="Genomic_DNA"/>
</dbReference>
<keyword evidence="1" id="KW-0732">Signal</keyword>
<evidence type="ECO:0000313" key="4">
    <source>
        <dbReference type="Proteomes" id="UP001159659"/>
    </source>
</evidence>
<organism evidence="3 4">
    <name type="scientific">Peronospora farinosa</name>
    <dbReference type="NCBI Taxonomy" id="134698"/>
    <lineage>
        <taxon>Eukaryota</taxon>
        <taxon>Sar</taxon>
        <taxon>Stramenopiles</taxon>
        <taxon>Oomycota</taxon>
        <taxon>Peronosporomycetes</taxon>
        <taxon>Peronosporales</taxon>
        <taxon>Peronosporaceae</taxon>
        <taxon>Peronospora</taxon>
    </lineage>
</organism>
<dbReference type="InterPro" id="IPR036691">
    <property type="entry name" value="Endo/exonu/phosph_ase_sf"/>
</dbReference>